<feature type="transmembrane region" description="Helical" evidence="6">
    <location>
        <begin position="431"/>
        <end position="453"/>
    </location>
</feature>
<evidence type="ECO:0000256" key="5">
    <source>
        <dbReference type="ARBA" id="ARBA00023136"/>
    </source>
</evidence>
<dbReference type="EMBL" id="QPHM01000001">
    <property type="protein sequence ID" value="RCU47996.1"/>
    <property type="molecule type" value="Genomic_DNA"/>
</dbReference>
<keyword evidence="8" id="KW-1185">Reference proteome</keyword>
<feature type="transmembrane region" description="Helical" evidence="6">
    <location>
        <begin position="73"/>
        <end position="93"/>
    </location>
</feature>
<dbReference type="PANTHER" id="PTHR30250">
    <property type="entry name" value="PST FAMILY PREDICTED COLANIC ACID TRANSPORTER"/>
    <property type="match status" value="1"/>
</dbReference>
<feature type="transmembrane region" description="Helical" evidence="6">
    <location>
        <begin position="409"/>
        <end position="425"/>
    </location>
</feature>
<keyword evidence="5 6" id="KW-0472">Membrane</keyword>
<sequence>MVRPRSVPTVGHGLSQHLHYTPSSRVVMADDLDGVFRSIFKSGSIVFVGFVVEMLISFFGKVLVARWLTRVDYGAVAIGSSLLSTLSVIVLLGMHTGVSRYLSRYDDDDSRRGVILSAFQISLPITVVVTAGIFILADPLATRVFNDSELGPVLQVFAVALPFLAVTKLSLGAVRGMQRTLPKIYIENLATPIFRLGLVVVAIVLGAQAIGVAWAYALARILPGIAGLYFLYRLTPLFSEGVRPLIFGRKYVPMRRQLLVFSLPLVVSAAMGRVLADFDTYLLGYYADLGLVGTYNVIYPIATAMGFVLSAFGYLTMPVISRLHAEKRHDEMAVLYQGVAKWVFLTTLPLLLVTFLFPRFIIGVTFGSKYLAGAAALQLLIVSYFVNALTGPNIQTLTSIGGTRSLMKFNIFAAVVNIVLNVLLIPRYELVGAAAATVIALVLLDVLVSVRLYRQARLQPFGRSLVLPAVFGIAVAAVLYAVVVRVVGVSPVSIVSMFVLFVPLYAVGVLWFGGIEQYEIMIVNSIEDRFDINLEPIKRIARRLM</sequence>
<keyword evidence="3 6" id="KW-0812">Transmembrane</keyword>
<comment type="subcellular location">
    <subcellularLocation>
        <location evidence="1">Cell membrane</location>
        <topology evidence="1">Multi-pass membrane protein</topology>
    </subcellularLocation>
</comment>
<evidence type="ECO:0000313" key="8">
    <source>
        <dbReference type="Proteomes" id="UP000252189"/>
    </source>
</evidence>
<accession>A0A368NCP4</accession>
<feature type="transmembrane region" description="Helical" evidence="6">
    <location>
        <begin position="156"/>
        <end position="174"/>
    </location>
</feature>
<protein>
    <submittedName>
        <fullName evidence="7">Flippase</fullName>
    </submittedName>
</protein>
<evidence type="ECO:0000256" key="4">
    <source>
        <dbReference type="ARBA" id="ARBA00022989"/>
    </source>
</evidence>
<feature type="transmembrane region" description="Helical" evidence="6">
    <location>
        <begin position="465"/>
        <end position="488"/>
    </location>
</feature>
<evidence type="ECO:0000256" key="6">
    <source>
        <dbReference type="SAM" id="Phobius"/>
    </source>
</evidence>
<reference evidence="7 8" key="1">
    <citation type="submission" date="2018-07" db="EMBL/GenBank/DDBJ databases">
        <title>Genome sequences of Haloplanus salinus JCM 18368T.</title>
        <authorList>
            <person name="Kim Y.B."/>
            <person name="Roh S.W."/>
        </authorList>
    </citation>
    <scope>NUCLEOTIDE SEQUENCE [LARGE SCALE GENOMIC DNA]</scope>
    <source>
        <strain evidence="7 8">JCM 18368</strain>
    </source>
</reference>
<keyword evidence="4 6" id="KW-1133">Transmembrane helix</keyword>
<feature type="transmembrane region" description="Helical" evidence="6">
    <location>
        <begin position="194"/>
        <end position="215"/>
    </location>
</feature>
<evidence type="ECO:0000256" key="3">
    <source>
        <dbReference type="ARBA" id="ARBA00022692"/>
    </source>
</evidence>
<proteinExistence type="predicted"/>
<evidence type="ECO:0000256" key="2">
    <source>
        <dbReference type="ARBA" id="ARBA00022475"/>
    </source>
</evidence>
<dbReference type="InterPro" id="IPR050833">
    <property type="entry name" value="Poly_Biosynth_Transport"/>
</dbReference>
<dbReference type="PANTHER" id="PTHR30250:SF27">
    <property type="entry name" value="POLYSACCHARIDE BIOSYNTHESIS PROTEIN"/>
    <property type="match status" value="1"/>
</dbReference>
<gene>
    <name evidence="7" type="ORF">DU504_12215</name>
</gene>
<feature type="transmembrane region" description="Helical" evidence="6">
    <location>
        <begin position="296"/>
        <end position="321"/>
    </location>
</feature>
<dbReference type="CDD" id="cd13128">
    <property type="entry name" value="MATE_Wzx_like"/>
    <property type="match status" value="1"/>
</dbReference>
<feature type="transmembrane region" description="Helical" evidence="6">
    <location>
        <begin position="342"/>
        <end position="364"/>
    </location>
</feature>
<dbReference type="AlphaFoldDB" id="A0A368NCP4"/>
<feature type="transmembrane region" description="Helical" evidence="6">
    <location>
        <begin position="221"/>
        <end position="238"/>
    </location>
</feature>
<evidence type="ECO:0000313" key="7">
    <source>
        <dbReference type="EMBL" id="RCU47996.1"/>
    </source>
</evidence>
<organism evidence="7 8">
    <name type="scientific">Haloplanus salinus</name>
    <dbReference type="NCBI Taxonomy" id="1126245"/>
    <lineage>
        <taxon>Archaea</taxon>
        <taxon>Methanobacteriati</taxon>
        <taxon>Methanobacteriota</taxon>
        <taxon>Stenosarchaea group</taxon>
        <taxon>Halobacteria</taxon>
        <taxon>Halobacteriales</taxon>
        <taxon>Haloferacaceae</taxon>
        <taxon>Haloplanus</taxon>
    </lineage>
</organism>
<evidence type="ECO:0000256" key="1">
    <source>
        <dbReference type="ARBA" id="ARBA00004651"/>
    </source>
</evidence>
<dbReference type="InterPro" id="IPR002797">
    <property type="entry name" value="Polysacc_synth"/>
</dbReference>
<feature type="transmembrane region" description="Helical" evidence="6">
    <location>
        <begin position="45"/>
        <end position="67"/>
    </location>
</feature>
<name>A0A368NCP4_9EURY</name>
<feature type="transmembrane region" description="Helical" evidence="6">
    <location>
        <begin position="258"/>
        <end position="276"/>
    </location>
</feature>
<feature type="transmembrane region" description="Helical" evidence="6">
    <location>
        <begin position="370"/>
        <end position="389"/>
    </location>
</feature>
<feature type="transmembrane region" description="Helical" evidence="6">
    <location>
        <begin position="494"/>
        <end position="512"/>
    </location>
</feature>
<feature type="transmembrane region" description="Helical" evidence="6">
    <location>
        <begin position="114"/>
        <end position="136"/>
    </location>
</feature>
<dbReference type="Pfam" id="PF01943">
    <property type="entry name" value="Polysacc_synt"/>
    <property type="match status" value="1"/>
</dbReference>
<keyword evidence="2" id="KW-1003">Cell membrane</keyword>
<dbReference type="GO" id="GO:0005886">
    <property type="term" value="C:plasma membrane"/>
    <property type="evidence" value="ECO:0007669"/>
    <property type="project" value="UniProtKB-SubCell"/>
</dbReference>
<dbReference type="Proteomes" id="UP000252189">
    <property type="component" value="Unassembled WGS sequence"/>
</dbReference>
<comment type="caution">
    <text evidence="7">The sequence shown here is derived from an EMBL/GenBank/DDBJ whole genome shotgun (WGS) entry which is preliminary data.</text>
</comment>